<dbReference type="SUPFAM" id="SSF117782">
    <property type="entry name" value="YbjQ-like"/>
    <property type="match status" value="1"/>
</dbReference>
<gene>
    <name evidence="2" type="ORF">P0Y56_04680</name>
</gene>
<dbReference type="InterPro" id="IPR035439">
    <property type="entry name" value="UPF0145_dom_sf"/>
</dbReference>
<evidence type="ECO:0000256" key="1">
    <source>
        <dbReference type="SAM" id="SignalP"/>
    </source>
</evidence>
<evidence type="ECO:0008006" key="4">
    <source>
        <dbReference type="Google" id="ProtNLM"/>
    </source>
</evidence>
<dbReference type="Proteomes" id="UP001218362">
    <property type="component" value="Chromosome"/>
</dbReference>
<feature type="chain" id="PRO_5042540814" description="Heavy metal-binding domain-containing protein" evidence="1">
    <location>
        <begin position="25"/>
        <end position="131"/>
    </location>
</feature>
<protein>
    <recommendedName>
        <fullName evidence="4">Heavy metal-binding domain-containing protein</fullName>
    </recommendedName>
</protein>
<sequence length="131" mass="14031">MNFKKALGALMISAVLLSVQPSVAMAKKQEANYKVVNEEFGLPVFPYDITDRPYEVLGEVKAGVRKATLFSKAPSQAKVYGELWERAEKLGADAVVKAQYGDPHVTALSWGSVSATGVAIRFTEPAAAPSS</sequence>
<dbReference type="Gene3D" id="3.30.110.70">
    <property type="entry name" value="Hypothetical protein apc22750. Chain B"/>
    <property type="match status" value="1"/>
</dbReference>
<name>A0AAJ5X775_9SPHN</name>
<organism evidence="2 3">
    <name type="scientific">Candidatus Andeanibacterium colombiense</name>
    <dbReference type="NCBI Taxonomy" id="3121345"/>
    <lineage>
        <taxon>Bacteria</taxon>
        <taxon>Pseudomonadati</taxon>
        <taxon>Pseudomonadota</taxon>
        <taxon>Alphaproteobacteria</taxon>
        <taxon>Sphingomonadales</taxon>
        <taxon>Sphingomonadaceae</taxon>
        <taxon>Candidatus Andeanibacterium</taxon>
    </lineage>
</organism>
<evidence type="ECO:0000313" key="3">
    <source>
        <dbReference type="Proteomes" id="UP001218362"/>
    </source>
</evidence>
<proteinExistence type="predicted"/>
<reference evidence="2" key="1">
    <citation type="submission" date="2023-03" db="EMBL/GenBank/DDBJ databases">
        <title>Andean soil-derived lignocellulolytic bacterial consortium as a source of novel taxa and putative plastic-active enzymes.</title>
        <authorList>
            <person name="Diaz-Garcia L."/>
            <person name="Chuvochina M."/>
            <person name="Feuerriegel G."/>
            <person name="Bunk B."/>
            <person name="Sproer C."/>
            <person name="Streit W.R."/>
            <person name="Rodriguez L.M."/>
            <person name="Overmann J."/>
            <person name="Jimenez D.J."/>
        </authorList>
    </citation>
    <scope>NUCLEOTIDE SEQUENCE</scope>
    <source>
        <strain evidence="2">MAG 26</strain>
    </source>
</reference>
<feature type="signal peptide" evidence="1">
    <location>
        <begin position="1"/>
        <end position="24"/>
    </location>
</feature>
<evidence type="ECO:0000313" key="2">
    <source>
        <dbReference type="EMBL" id="WEK47593.1"/>
    </source>
</evidence>
<dbReference type="AlphaFoldDB" id="A0AAJ5X775"/>
<keyword evidence="1" id="KW-0732">Signal</keyword>
<accession>A0AAJ5X775</accession>
<dbReference type="KEGG" id="acob:P0Y56_04680"/>
<dbReference type="EMBL" id="CP119316">
    <property type="protein sequence ID" value="WEK47593.1"/>
    <property type="molecule type" value="Genomic_DNA"/>
</dbReference>